<dbReference type="InterPro" id="IPR006683">
    <property type="entry name" value="Thioestr_dom"/>
</dbReference>
<organism evidence="5 6">
    <name type="scientific">Vagococcus lutrae</name>
    <dbReference type="NCBI Taxonomy" id="81947"/>
    <lineage>
        <taxon>Bacteria</taxon>
        <taxon>Bacillati</taxon>
        <taxon>Bacillota</taxon>
        <taxon>Bacilli</taxon>
        <taxon>Lactobacillales</taxon>
        <taxon>Enterococcaceae</taxon>
        <taxon>Vagococcus</taxon>
    </lineage>
</organism>
<dbReference type="PANTHER" id="PTHR11049:SF24">
    <property type="entry name" value="CYTOSOLIC ACYL COENZYME A THIOESTER HYDROLASE"/>
    <property type="match status" value="1"/>
</dbReference>
<evidence type="ECO:0000313" key="5">
    <source>
        <dbReference type="EMBL" id="WCG23433.1"/>
    </source>
</evidence>
<dbReference type="CDD" id="cd03442">
    <property type="entry name" value="BFIT_BACH"/>
    <property type="match status" value="1"/>
</dbReference>
<dbReference type="GO" id="GO:0006637">
    <property type="term" value="P:acyl-CoA metabolic process"/>
    <property type="evidence" value="ECO:0007669"/>
    <property type="project" value="TreeGrafter"/>
</dbReference>
<dbReference type="EMBL" id="CP116507">
    <property type="protein sequence ID" value="WCG23433.1"/>
    <property type="molecule type" value="Genomic_DNA"/>
</dbReference>
<dbReference type="GO" id="GO:0052816">
    <property type="term" value="F:long-chain fatty acyl-CoA hydrolase activity"/>
    <property type="evidence" value="ECO:0007669"/>
    <property type="project" value="TreeGrafter"/>
</dbReference>
<dbReference type="GeneID" id="72384990"/>
<dbReference type="PANTHER" id="PTHR11049">
    <property type="entry name" value="ACYL COENZYME A THIOESTER HYDROLASE"/>
    <property type="match status" value="1"/>
</dbReference>
<dbReference type="InterPro" id="IPR040170">
    <property type="entry name" value="Cytosol_ACT"/>
</dbReference>
<dbReference type="InterPro" id="IPR033120">
    <property type="entry name" value="HOTDOG_ACOT"/>
</dbReference>
<accession>A0AAF0BD66</accession>
<gene>
    <name evidence="5" type="ORF">PML95_04115</name>
</gene>
<dbReference type="PROSITE" id="PS51770">
    <property type="entry name" value="HOTDOG_ACOT"/>
    <property type="match status" value="1"/>
</dbReference>
<evidence type="ECO:0000259" key="4">
    <source>
        <dbReference type="PROSITE" id="PS51770"/>
    </source>
</evidence>
<dbReference type="GO" id="GO:0009062">
    <property type="term" value="P:fatty acid catabolic process"/>
    <property type="evidence" value="ECO:0007669"/>
    <property type="project" value="TreeGrafter"/>
</dbReference>
<dbReference type="GO" id="GO:0005829">
    <property type="term" value="C:cytosol"/>
    <property type="evidence" value="ECO:0007669"/>
    <property type="project" value="TreeGrafter"/>
</dbReference>
<keyword evidence="2 3" id="KW-0378">Hydrolase</keyword>
<evidence type="ECO:0000256" key="2">
    <source>
        <dbReference type="ARBA" id="ARBA00022801"/>
    </source>
</evidence>
<evidence type="ECO:0000256" key="3">
    <source>
        <dbReference type="PROSITE-ProRule" id="PRU01106"/>
    </source>
</evidence>
<dbReference type="SUPFAM" id="SSF54637">
    <property type="entry name" value="Thioesterase/thiol ester dehydrase-isomerase"/>
    <property type="match status" value="1"/>
</dbReference>
<evidence type="ECO:0000313" key="6">
    <source>
        <dbReference type="Proteomes" id="UP001179600"/>
    </source>
</evidence>
<sequence length="176" mass="19707">MSNESLPEVLHCKDTRVVQTHLILPPDLNYHQTLFGGKLMGFIDNCAAISAARLSRKPVVTASTDRLDFFEPLYANQSVCLESFVSGTGRTSMEVFVKVTGEDLPTGRRFIAATCFMTFVAAGDLPEGYTLPRVQPETAEEIAVSKDYLTRKENRMRDLKLREAFAKEISLDPPWM</sequence>
<dbReference type="RefSeq" id="WP_023606547.1">
    <property type="nucleotide sequence ID" value="NZ_BKBT01000019.1"/>
</dbReference>
<dbReference type="AlphaFoldDB" id="A0AAF0BD66"/>
<comment type="similarity">
    <text evidence="1">Belongs to the acyl coenzyme A hydrolase family.</text>
</comment>
<protein>
    <submittedName>
        <fullName evidence="5">Acyl-CoA thioesterase</fullName>
    </submittedName>
</protein>
<dbReference type="Gene3D" id="3.10.129.10">
    <property type="entry name" value="Hotdog Thioesterase"/>
    <property type="match status" value="1"/>
</dbReference>
<name>A0AAF0BD66_9ENTE</name>
<dbReference type="InterPro" id="IPR029069">
    <property type="entry name" value="HotDog_dom_sf"/>
</dbReference>
<dbReference type="Pfam" id="PF03061">
    <property type="entry name" value="4HBT"/>
    <property type="match status" value="1"/>
</dbReference>
<dbReference type="Proteomes" id="UP001179600">
    <property type="component" value="Chromosome"/>
</dbReference>
<feature type="domain" description="HotDog ACOT-type" evidence="4">
    <location>
        <begin position="13"/>
        <end position="125"/>
    </location>
</feature>
<proteinExistence type="inferred from homology"/>
<reference evidence="5" key="1">
    <citation type="submission" date="2023-01" db="EMBL/GenBank/DDBJ databases">
        <title>Oxazolidinone resistance genes in florfenicol resistant enterococci from beef cattle and veal calves at slaughter.</title>
        <authorList>
            <person name="Biggel M."/>
        </authorList>
    </citation>
    <scope>NUCLEOTIDE SEQUENCE</scope>
    <source>
        <strain evidence="5">K204-1</strain>
    </source>
</reference>
<evidence type="ECO:0000256" key="1">
    <source>
        <dbReference type="ARBA" id="ARBA00010458"/>
    </source>
</evidence>